<protein>
    <submittedName>
        <fullName evidence="2">Glycosyltransferase</fullName>
    </submittedName>
</protein>
<dbReference type="GO" id="GO:0016758">
    <property type="term" value="F:hexosyltransferase activity"/>
    <property type="evidence" value="ECO:0007669"/>
    <property type="project" value="UniProtKB-ARBA"/>
</dbReference>
<dbReference type="Proteomes" id="UP000267535">
    <property type="component" value="Unassembled WGS sequence"/>
</dbReference>
<dbReference type="Gene3D" id="3.90.550.10">
    <property type="entry name" value="Spore Coat Polysaccharide Biosynthesis Protein SpsA, Chain A"/>
    <property type="match status" value="1"/>
</dbReference>
<sequence length="304" mass="35018">MKELLTESEIIRSWEGSVKKPLVSICCITYNHELYIEDALIGFLSQKTNFSFEVLVHDDASSDSTADIIRKYQMLYPSIIKPIFQIENKYSKNIRINPAFNFPRAVGKYIALCDGDDYWNDASKLQVQKDFLDNNLEYVICYTDIIPFNNEGVLNTDFGGAHDDLSAVELQKATSIYTLTAFFRNLINEWPPELYNVKYGDIALWSLLGDHGKGKYLPEVNPSMYRVHNQSLHSSKNRLHQLEMRLQTLMSLYSLRLNRGQNKIAVLYLEEIISISNELLGVNHFKMVLKALYAKLHNLFRISG</sequence>
<dbReference type="PANTHER" id="PTHR22916">
    <property type="entry name" value="GLYCOSYLTRANSFERASE"/>
    <property type="match status" value="1"/>
</dbReference>
<name>A0A3P1SPV7_9GAMM</name>
<dbReference type="OrthoDB" id="9801954at2"/>
<comment type="caution">
    <text evidence="2">The sequence shown here is derived from an EMBL/GenBank/DDBJ whole genome shotgun (WGS) entry which is preliminary data.</text>
</comment>
<dbReference type="AlphaFoldDB" id="A0A3P1SPV7"/>
<dbReference type="PANTHER" id="PTHR22916:SF3">
    <property type="entry name" value="UDP-GLCNAC:BETAGAL BETA-1,3-N-ACETYLGLUCOSAMINYLTRANSFERASE-LIKE PROTEIN 1"/>
    <property type="match status" value="1"/>
</dbReference>
<dbReference type="InterPro" id="IPR029044">
    <property type="entry name" value="Nucleotide-diphossugar_trans"/>
</dbReference>
<dbReference type="SUPFAM" id="SSF53448">
    <property type="entry name" value="Nucleotide-diphospho-sugar transferases"/>
    <property type="match status" value="1"/>
</dbReference>
<evidence type="ECO:0000259" key="1">
    <source>
        <dbReference type="Pfam" id="PF00535"/>
    </source>
</evidence>
<dbReference type="RefSeq" id="WP_124926022.1">
    <property type="nucleotide sequence ID" value="NZ_BMOH01000004.1"/>
</dbReference>
<dbReference type="InterPro" id="IPR001173">
    <property type="entry name" value="Glyco_trans_2-like"/>
</dbReference>
<keyword evidence="3" id="KW-1185">Reference proteome</keyword>
<accession>A0A3P1SPV7</accession>
<keyword evidence="2" id="KW-0808">Transferase</keyword>
<gene>
    <name evidence="2" type="ORF">EHS89_10045</name>
</gene>
<evidence type="ECO:0000313" key="2">
    <source>
        <dbReference type="EMBL" id="RRC99186.1"/>
    </source>
</evidence>
<organism evidence="2 3">
    <name type="scientific">Amphritea balenae</name>
    <dbReference type="NCBI Taxonomy" id="452629"/>
    <lineage>
        <taxon>Bacteria</taxon>
        <taxon>Pseudomonadati</taxon>
        <taxon>Pseudomonadota</taxon>
        <taxon>Gammaproteobacteria</taxon>
        <taxon>Oceanospirillales</taxon>
        <taxon>Oceanospirillaceae</taxon>
        <taxon>Amphritea</taxon>
    </lineage>
</organism>
<evidence type="ECO:0000313" key="3">
    <source>
        <dbReference type="Proteomes" id="UP000267535"/>
    </source>
</evidence>
<proteinExistence type="predicted"/>
<feature type="domain" description="Glycosyltransferase 2-like" evidence="1">
    <location>
        <begin position="24"/>
        <end position="143"/>
    </location>
</feature>
<reference evidence="2 3" key="1">
    <citation type="submission" date="2018-11" db="EMBL/GenBank/DDBJ databases">
        <title>The draft genome sequence of Amphritea balenae JAMM 1525T.</title>
        <authorList>
            <person name="Fang Z."/>
            <person name="Zhang Y."/>
            <person name="Han X."/>
        </authorList>
    </citation>
    <scope>NUCLEOTIDE SEQUENCE [LARGE SCALE GENOMIC DNA]</scope>
    <source>
        <strain evidence="2 3">JAMM 1525</strain>
    </source>
</reference>
<dbReference type="Pfam" id="PF00535">
    <property type="entry name" value="Glycos_transf_2"/>
    <property type="match status" value="1"/>
</dbReference>
<dbReference type="EMBL" id="RQXV01000005">
    <property type="protein sequence ID" value="RRC99186.1"/>
    <property type="molecule type" value="Genomic_DNA"/>
</dbReference>